<comment type="caution">
    <text evidence="2">The sequence shown here is derived from an EMBL/GenBank/DDBJ whole genome shotgun (WGS) entry which is preliminary data.</text>
</comment>
<dbReference type="Proteomes" id="UP000638848">
    <property type="component" value="Unassembled WGS sequence"/>
</dbReference>
<evidence type="ECO:0000313" key="3">
    <source>
        <dbReference type="Proteomes" id="UP000638848"/>
    </source>
</evidence>
<dbReference type="AlphaFoldDB" id="A0A917H7M7"/>
<keyword evidence="1" id="KW-0175">Coiled coil</keyword>
<dbReference type="EMBL" id="BMEQ01000038">
    <property type="protein sequence ID" value="GGG70386.1"/>
    <property type="molecule type" value="Genomic_DNA"/>
</dbReference>
<name>A0A917H7M7_9MICC</name>
<proteinExistence type="predicted"/>
<evidence type="ECO:0000313" key="2">
    <source>
        <dbReference type="EMBL" id="GGG70386.1"/>
    </source>
</evidence>
<reference evidence="2" key="1">
    <citation type="journal article" date="2014" name="Int. J. Syst. Evol. Microbiol.">
        <title>Complete genome sequence of Corynebacterium casei LMG S-19264T (=DSM 44701T), isolated from a smear-ripened cheese.</title>
        <authorList>
            <consortium name="US DOE Joint Genome Institute (JGI-PGF)"/>
            <person name="Walter F."/>
            <person name="Albersmeier A."/>
            <person name="Kalinowski J."/>
            <person name="Ruckert C."/>
        </authorList>
    </citation>
    <scope>NUCLEOTIDE SEQUENCE</scope>
    <source>
        <strain evidence="2">CGMCC 1.12187</strain>
    </source>
</reference>
<dbReference type="RefSeq" id="WP_188540152.1">
    <property type="nucleotide sequence ID" value="NZ_BMEQ01000038.1"/>
</dbReference>
<accession>A0A917H7M7</accession>
<protein>
    <submittedName>
        <fullName evidence="2">Uncharacterized protein</fullName>
    </submittedName>
</protein>
<keyword evidence="3" id="KW-1185">Reference proteome</keyword>
<sequence length="334" mass="36931">MSNTTRTVRTGLTADVLESSAPEWVKLRDTAVRLRQEVKRRQADQPAILETNRAVSDALLAADGPAAIQSVLDAARLEQHRREAETHDLAVLASAMDRAEHQLRDLEENSTEAVTEEIRDRVATIASKLYGLRHRPLSAQDAIHLDAVEEWKILQQLAAEWQQLAGAYRELTRHTVSDTEVSILAAAAFTGDPLRVHPHFIGRRRAAAKANVRPQAGSFHEVMHQWAESAPATRFETEEPRGGAVPKGADAIAWIVYLAEQDALVVHDPYEAIKLWNAAEAATDELTPHSSESRAVARVQYAKLTGDDSLTTCDDLRPLIEQGKRRPARGSFFG</sequence>
<evidence type="ECO:0000256" key="1">
    <source>
        <dbReference type="SAM" id="Coils"/>
    </source>
</evidence>
<feature type="coiled-coil region" evidence="1">
    <location>
        <begin position="89"/>
        <end position="116"/>
    </location>
</feature>
<organism evidence="2 3">
    <name type="scientific">Kocuria dechangensis</name>
    <dbReference type="NCBI Taxonomy" id="1176249"/>
    <lineage>
        <taxon>Bacteria</taxon>
        <taxon>Bacillati</taxon>
        <taxon>Actinomycetota</taxon>
        <taxon>Actinomycetes</taxon>
        <taxon>Micrococcales</taxon>
        <taxon>Micrococcaceae</taxon>
        <taxon>Kocuria</taxon>
    </lineage>
</organism>
<gene>
    <name evidence="2" type="ORF">GCM10011374_38650</name>
</gene>
<reference evidence="2" key="2">
    <citation type="submission" date="2020-09" db="EMBL/GenBank/DDBJ databases">
        <authorList>
            <person name="Sun Q."/>
            <person name="Zhou Y."/>
        </authorList>
    </citation>
    <scope>NUCLEOTIDE SEQUENCE</scope>
    <source>
        <strain evidence="2">CGMCC 1.12187</strain>
    </source>
</reference>